<evidence type="ECO:0000313" key="3">
    <source>
        <dbReference type="Proteomes" id="UP000283975"/>
    </source>
</evidence>
<sequence>MRKIIAVILVAVFVTGCVGEVITREEDVASQILHFDEHKLDMEYSIIVDADTDVYYLINTDIYGGGMTVLLNPDGTPRLWKDIENESK</sequence>
<dbReference type="PROSITE" id="PS51257">
    <property type="entry name" value="PROKAR_LIPOPROTEIN"/>
    <property type="match status" value="1"/>
</dbReference>
<feature type="domain" description="DUF6440" evidence="1">
    <location>
        <begin position="42"/>
        <end position="78"/>
    </location>
</feature>
<reference evidence="2 3" key="1">
    <citation type="submission" date="2018-08" db="EMBL/GenBank/DDBJ databases">
        <title>A genome reference for cultivated species of the human gut microbiota.</title>
        <authorList>
            <person name="Zou Y."/>
            <person name="Xue W."/>
            <person name="Luo G."/>
        </authorList>
    </citation>
    <scope>NUCLEOTIDE SEQUENCE [LARGE SCALE GENOMIC DNA]</scope>
    <source>
        <strain evidence="2 3">AM35-14</strain>
    </source>
</reference>
<dbReference type="Pfam" id="PF20037">
    <property type="entry name" value="DUF6440"/>
    <property type="match status" value="1"/>
</dbReference>
<accession>A0A414AFY6</accession>
<gene>
    <name evidence="2" type="ORF">DW839_30790</name>
</gene>
<organism evidence="2 3">
    <name type="scientific">Enterocloster bolteae</name>
    <dbReference type="NCBI Taxonomy" id="208479"/>
    <lineage>
        <taxon>Bacteria</taxon>
        <taxon>Bacillati</taxon>
        <taxon>Bacillota</taxon>
        <taxon>Clostridia</taxon>
        <taxon>Lachnospirales</taxon>
        <taxon>Lachnospiraceae</taxon>
        <taxon>Enterocloster</taxon>
    </lineage>
</organism>
<name>A0A414AFY6_9FIRM</name>
<dbReference type="InterPro" id="IPR045515">
    <property type="entry name" value="DUF6440"/>
</dbReference>
<evidence type="ECO:0000259" key="1">
    <source>
        <dbReference type="Pfam" id="PF20037"/>
    </source>
</evidence>
<comment type="caution">
    <text evidence="2">The sequence shown here is derived from an EMBL/GenBank/DDBJ whole genome shotgun (WGS) entry which is preliminary data.</text>
</comment>
<proteinExistence type="predicted"/>
<dbReference type="Proteomes" id="UP000283975">
    <property type="component" value="Unassembled WGS sequence"/>
</dbReference>
<dbReference type="AlphaFoldDB" id="A0A414AFY6"/>
<protein>
    <recommendedName>
        <fullName evidence="1">DUF6440 domain-containing protein</fullName>
    </recommendedName>
</protein>
<dbReference type="EMBL" id="QSHZ01000060">
    <property type="protein sequence ID" value="RHC46672.1"/>
    <property type="molecule type" value="Genomic_DNA"/>
</dbReference>
<evidence type="ECO:0000313" key="2">
    <source>
        <dbReference type="EMBL" id="RHC46672.1"/>
    </source>
</evidence>